<dbReference type="STRING" id="4081.A0A3Q7H957"/>
<dbReference type="InParanoid" id="A0A3Q7H957"/>
<dbReference type="Pfam" id="PF06941">
    <property type="entry name" value="NT5C"/>
    <property type="match status" value="1"/>
</dbReference>
<dbReference type="RefSeq" id="XP_010323391.1">
    <property type="nucleotide sequence ID" value="XM_010325089.4"/>
</dbReference>
<evidence type="ECO:0000313" key="3">
    <source>
        <dbReference type="EnsemblPlants" id="Solyc07g017700.2.1"/>
    </source>
</evidence>
<protein>
    <submittedName>
        <fullName evidence="3">Uncharacterized protein</fullName>
    </submittedName>
</protein>
<dbReference type="GO" id="GO:0009264">
    <property type="term" value="P:deoxyribonucleotide catabolic process"/>
    <property type="evidence" value="ECO:0007669"/>
    <property type="project" value="InterPro"/>
</dbReference>
<dbReference type="PANTHER" id="PTHR35134">
    <property type="entry name" value="NUCLEOTIDASE YQFW-RELATED"/>
    <property type="match status" value="1"/>
</dbReference>
<name>A0A3Q7H957_SOLLC</name>
<dbReference type="InterPro" id="IPR036412">
    <property type="entry name" value="HAD-like_sf"/>
</dbReference>
<dbReference type="OrthoDB" id="10248475at2759"/>
<dbReference type="OMA" id="NWGEVEH"/>
<gene>
    <name evidence="3" type="primary">LOC104648191</name>
</gene>
<evidence type="ECO:0000256" key="2">
    <source>
        <dbReference type="SAM" id="MobiDB-lite"/>
    </source>
</evidence>
<dbReference type="GeneID" id="104648191"/>
<dbReference type="EnsemblPlants" id="Solyc07g017700.2.1">
    <property type="protein sequence ID" value="Solyc07g017700.2.1"/>
    <property type="gene ID" value="Solyc07g017700.2"/>
</dbReference>
<keyword evidence="4" id="KW-1185">Reference proteome</keyword>
<evidence type="ECO:0000256" key="1">
    <source>
        <dbReference type="PIRSR" id="PIRSR610708-1"/>
    </source>
</evidence>
<reference evidence="3" key="2">
    <citation type="submission" date="2019-01" db="UniProtKB">
        <authorList>
            <consortium name="EnsemblPlants"/>
        </authorList>
    </citation>
    <scope>IDENTIFICATION</scope>
    <source>
        <strain evidence="3">cv. Heinz 1706</strain>
    </source>
</reference>
<dbReference type="SMR" id="A0A3Q7H957"/>
<accession>A0A3Q7H957</accession>
<dbReference type="AlphaFoldDB" id="A0A3Q7H957"/>
<evidence type="ECO:0000313" key="4">
    <source>
        <dbReference type="Proteomes" id="UP000004994"/>
    </source>
</evidence>
<proteinExistence type="predicted"/>
<dbReference type="FunCoup" id="A0A3Q7H957">
    <property type="interactions" value="14"/>
</dbReference>
<dbReference type="Gramene" id="Solyc07g017700.2.1">
    <property type="protein sequence ID" value="Solyc07g017700.2.1"/>
    <property type="gene ID" value="Solyc07g017700.2"/>
</dbReference>
<dbReference type="InterPro" id="IPR010708">
    <property type="entry name" value="5'(3')-deoxyribonucleotidase"/>
</dbReference>
<sequence length="360" mass="40617">MISRGSFVQRLFSINHQNWSLMAFTSSTFSVGPEDSSFLLSNKWYNQILSCVISTSIDPKGGGGKYPFNNVAMSLRLWGFGSFSNDSNISCAGSNNKYKNGFQVFAPPHSILLHDDEESSTSSATMNSNTNNDPSNKGSSDGFFNQDLHGKIVVAVDVDEVLGNFVSALNEFVADRYSSYHSVSEYHVYEFFKIWKCSRDEADIRVHEFFKTSYFKTGIHPIPGSQQTLQKLSRFCNLSIVTSRQNAIKDHTIEWIERHYPGLFQEMHFGNHFALNGKSIAKSDICRSLRANVLIDDNPRYAIECAEVGIKVLLFDYENSYPWSKSESLNGHPMVKKVHNWGEVEHQLASWIVPTNSSPK</sequence>
<dbReference type="InterPro" id="IPR023214">
    <property type="entry name" value="HAD_sf"/>
</dbReference>
<dbReference type="SUPFAM" id="SSF56784">
    <property type="entry name" value="HAD-like"/>
    <property type="match status" value="1"/>
</dbReference>
<dbReference type="GO" id="GO:0008253">
    <property type="term" value="F:5'-nucleotidase activity"/>
    <property type="evidence" value="ECO:0007669"/>
    <property type="project" value="InterPro"/>
</dbReference>
<dbReference type="InterPro" id="IPR052419">
    <property type="entry name" value="5_3-deoxyribonucleotidase-like"/>
</dbReference>
<feature type="region of interest" description="Disordered" evidence="2">
    <location>
        <begin position="116"/>
        <end position="140"/>
    </location>
</feature>
<feature type="active site" description="Nucleophile" evidence="1">
    <location>
        <position position="157"/>
    </location>
</feature>
<feature type="active site" description="Proton donor" evidence="1">
    <location>
        <position position="159"/>
    </location>
</feature>
<dbReference type="KEGG" id="sly:104648191"/>
<feature type="compositionally biased region" description="Low complexity" evidence="2">
    <location>
        <begin position="120"/>
        <end position="132"/>
    </location>
</feature>
<dbReference type="Proteomes" id="UP000004994">
    <property type="component" value="Chromosome 7"/>
</dbReference>
<organism evidence="3">
    <name type="scientific">Solanum lycopersicum</name>
    <name type="common">Tomato</name>
    <name type="synonym">Lycopersicon esculentum</name>
    <dbReference type="NCBI Taxonomy" id="4081"/>
    <lineage>
        <taxon>Eukaryota</taxon>
        <taxon>Viridiplantae</taxon>
        <taxon>Streptophyta</taxon>
        <taxon>Embryophyta</taxon>
        <taxon>Tracheophyta</taxon>
        <taxon>Spermatophyta</taxon>
        <taxon>Magnoliopsida</taxon>
        <taxon>eudicotyledons</taxon>
        <taxon>Gunneridae</taxon>
        <taxon>Pentapetalae</taxon>
        <taxon>asterids</taxon>
        <taxon>lamiids</taxon>
        <taxon>Solanales</taxon>
        <taxon>Solanaceae</taxon>
        <taxon>Solanoideae</taxon>
        <taxon>Solaneae</taxon>
        <taxon>Solanum</taxon>
        <taxon>Solanum subgen. Lycopersicon</taxon>
    </lineage>
</organism>
<dbReference type="PANTHER" id="PTHR35134:SF2">
    <property type="entry name" value="NUCLEOTIDASE YQFW-RELATED"/>
    <property type="match status" value="1"/>
</dbReference>
<dbReference type="Gene3D" id="3.40.50.1000">
    <property type="entry name" value="HAD superfamily/HAD-like"/>
    <property type="match status" value="1"/>
</dbReference>
<reference evidence="3" key="1">
    <citation type="journal article" date="2012" name="Nature">
        <title>The tomato genome sequence provides insights into fleshy fruit evolution.</title>
        <authorList>
            <consortium name="Tomato Genome Consortium"/>
        </authorList>
    </citation>
    <scope>NUCLEOTIDE SEQUENCE [LARGE SCALE GENOMIC DNA]</scope>
    <source>
        <strain evidence="3">cv. Heinz 1706</strain>
    </source>
</reference>
<dbReference type="PaxDb" id="4081-Solyc07g017710.1.1"/>